<protein>
    <submittedName>
        <fullName evidence="1">Uncharacterized protein</fullName>
    </submittedName>
</protein>
<keyword evidence="2" id="KW-1185">Reference proteome</keyword>
<gene>
    <name evidence="1" type="ORF">DM02DRAFT_498789</name>
</gene>
<evidence type="ECO:0000313" key="2">
    <source>
        <dbReference type="Proteomes" id="UP000244855"/>
    </source>
</evidence>
<reference evidence="1 2" key="1">
    <citation type="journal article" date="2018" name="Sci. Rep.">
        <title>Comparative genomics provides insights into the lifestyle and reveals functional heterogeneity of dark septate endophytic fungi.</title>
        <authorList>
            <person name="Knapp D.G."/>
            <person name="Nemeth J.B."/>
            <person name="Barry K."/>
            <person name="Hainaut M."/>
            <person name="Henrissat B."/>
            <person name="Johnson J."/>
            <person name="Kuo A."/>
            <person name="Lim J.H.P."/>
            <person name="Lipzen A."/>
            <person name="Nolan M."/>
            <person name="Ohm R.A."/>
            <person name="Tamas L."/>
            <person name="Grigoriev I.V."/>
            <person name="Spatafora J.W."/>
            <person name="Nagy L.G."/>
            <person name="Kovacs G.M."/>
        </authorList>
    </citation>
    <scope>NUCLEOTIDE SEQUENCE [LARGE SCALE GENOMIC DNA]</scope>
    <source>
        <strain evidence="1 2">DSE2036</strain>
    </source>
</reference>
<dbReference type="EMBL" id="KZ805961">
    <property type="protein sequence ID" value="PVH91100.1"/>
    <property type="molecule type" value="Genomic_DNA"/>
</dbReference>
<dbReference type="OrthoDB" id="3788479at2759"/>
<feature type="non-terminal residue" evidence="1">
    <location>
        <position position="156"/>
    </location>
</feature>
<feature type="non-terminal residue" evidence="1">
    <location>
        <position position="1"/>
    </location>
</feature>
<proteinExistence type="predicted"/>
<name>A0A2V1CZA7_9PLEO</name>
<dbReference type="Proteomes" id="UP000244855">
    <property type="component" value="Unassembled WGS sequence"/>
</dbReference>
<evidence type="ECO:0000313" key="1">
    <source>
        <dbReference type="EMBL" id="PVH91100.1"/>
    </source>
</evidence>
<dbReference type="AlphaFoldDB" id="A0A2V1CZA7"/>
<sequence>FCIAHSSGGFISLDSVWDIVYGLLISVYPQWSTSILKIMWLGPEIGVWRWEVVYWTFVAKQLVYLLPENFGTDVQDLIKEYQYVNPDPVGGAGIIAGAIVYLFLWPKGCRWYGVYHMWRTIAEFIEHGYFAYLNYAHLKDYGKTVRQDIGPLKDTF</sequence>
<accession>A0A2V1CZA7</accession>
<organism evidence="1 2">
    <name type="scientific">Periconia macrospinosa</name>
    <dbReference type="NCBI Taxonomy" id="97972"/>
    <lineage>
        <taxon>Eukaryota</taxon>
        <taxon>Fungi</taxon>
        <taxon>Dikarya</taxon>
        <taxon>Ascomycota</taxon>
        <taxon>Pezizomycotina</taxon>
        <taxon>Dothideomycetes</taxon>
        <taxon>Pleosporomycetidae</taxon>
        <taxon>Pleosporales</taxon>
        <taxon>Massarineae</taxon>
        <taxon>Periconiaceae</taxon>
        <taxon>Periconia</taxon>
    </lineage>
</organism>